<gene>
    <name evidence="9" type="ORF">FA15DRAFT_679350</name>
</gene>
<keyword evidence="7" id="KW-0547">Nucleotide-binding</keyword>
<dbReference type="PANTHER" id="PTHR11782">
    <property type="entry name" value="ADENOSINE/GUANOSINE DIPHOSPHATASE"/>
    <property type="match status" value="1"/>
</dbReference>
<dbReference type="GO" id="GO:0017111">
    <property type="term" value="F:ribonucleoside triphosphate phosphatase activity"/>
    <property type="evidence" value="ECO:0007669"/>
    <property type="project" value="TreeGrafter"/>
</dbReference>
<protein>
    <recommendedName>
        <fullName evidence="5">guanosine-diphosphatase</fullName>
        <ecNumber evidence="5">3.6.1.42</ecNumber>
    </recommendedName>
</protein>
<dbReference type="InterPro" id="IPR000407">
    <property type="entry name" value="GDA1_CD39_NTPase"/>
</dbReference>
<dbReference type="PROSITE" id="PS01238">
    <property type="entry name" value="GDA1_CD39_NTPASE"/>
    <property type="match status" value="1"/>
</dbReference>
<dbReference type="AlphaFoldDB" id="A0A5C3L2X0"/>
<sequence length="565" mass="63082">MSLLSPRSGNYDRLEGGMGPSRIGTPAWRRFGWKKFAVIATLLITVVWLWGPRERNIDWASVKDYTKGLGTKGKDLIPFKAPAAQDEHFEPKEPVTHDNDEDPSKTVYCTKPHSPSVPLVQFALMIDAGSTGSRIHIYKFNNCKSSPTYEYEAFKMIQPGLSSFANDPRGAAKSLDSLLDEAVKIVPAELQGCTPVAVKATAGLRMLEGRKSEDILDAVRERITNRYKFQLPEKDGVLIMDGKDEGVYAWITANYLLGTINTAKQSKPNSYAVLDLGGASTQIVFQPQNPTRDIQLEGGEHKYDLAFNGQNYELYQHSYLGYGLMRARSHVHSLVDFMASIRPRPVKQSKYHGIDEDGDGKVDYHVVPNPCLAKHTERKIEIVDEDGEKRTVIMAGLDVGSFAACERIVQLVLAKDSICERKPCSFNGVYQPNLLESFKNGRVLLLSYFYDRVSPLLPPKSKTYANDLGLTVATIADYAKTVCEGRDTWKRVTHWAGNEELLKELEGRPEWCLDLTFMHGLLRLGYEFEDDRKVEFGKQIKGTELGWCLGATLALVGAGDIKCKA</sequence>
<feature type="binding site" evidence="7">
    <location>
        <begin position="278"/>
        <end position="282"/>
    </location>
    <ligand>
        <name>ATP</name>
        <dbReference type="ChEBI" id="CHEBI:30616"/>
    </ligand>
</feature>
<keyword evidence="10" id="KW-1185">Reference proteome</keyword>
<feature type="active site" description="Proton acceptor" evidence="6">
    <location>
        <position position="245"/>
    </location>
</feature>
<dbReference type="GO" id="GO:0000139">
    <property type="term" value="C:Golgi membrane"/>
    <property type="evidence" value="ECO:0007669"/>
    <property type="project" value="UniProtKB-SubCell"/>
</dbReference>
<comment type="function">
    <text evidence="4">After transfer of sugars to endogenous macromolecular acceptors, the enzyme converts nucleoside diphosphates to nucleoside monophosphates which in turn exit the Golgi lumen in a coupled antiporter reaction, allowing entry of additional nucleotide sugar from the cytosol.</text>
</comment>
<dbReference type="Gene3D" id="3.30.420.40">
    <property type="match status" value="1"/>
</dbReference>
<dbReference type="GO" id="GO:0045134">
    <property type="term" value="F:UDP phosphatase activity"/>
    <property type="evidence" value="ECO:0007669"/>
    <property type="project" value="TreeGrafter"/>
</dbReference>
<dbReference type="Proteomes" id="UP000307440">
    <property type="component" value="Unassembled WGS sequence"/>
</dbReference>
<proteinExistence type="inferred from homology"/>
<comment type="similarity">
    <text evidence="2 8">Belongs to the GDA1/CD39 NTPase family.</text>
</comment>
<evidence type="ECO:0000256" key="4">
    <source>
        <dbReference type="ARBA" id="ARBA00037742"/>
    </source>
</evidence>
<evidence type="ECO:0000256" key="7">
    <source>
        <dbReference type="PIRSR" id="PIRSR600407-2"/>
    </source>
</evidence>
<dbReference type="STRING" id="230819.A0A5C3L2X0"/>
<evidence type="ECO:0000256" key="3">
    <source>
        <dbReference type="ARBA" id="ARBA00022801"/>
    </source>
</evidence>
<evidence type="ECO:0000256" key="8">
    <source>
        <dbReference type="RuleBase" id="RU003833"/>
    </source>
</evidence>
<evidence type="ECO:0000256" key="6">
    <source>
        <dbReference type="PIRSR" id="PIRSR600407-1"/>
    </source>
</evidence>
<dbReference type="OrthoDB" id="6372431at2759"/>
<organism evidence="9 10">
    <name type="scientific">Coprinopsis marcescibilis</name>
    <name type="common">Agaric fungus</name>
    <name type="synonym">Psathyrella marcescibilis</name>
    <dbReference type="NCBI Taxonomy" id="230819"/>
    <lineage>
        <taxon>Eukaryota</taxon>
        <taxon>Fungi</taxon>
        <taxon>Dikarya</taxon>
        <taxon>Basidiomycota</taxon>
        <taxon>Agaricomycotina</taxon>
        <taxon>Agaricomycetes</taxon>
        <taxon>Agaricomycetidae</taxon>
        <taxon>Agaricales</taxon>
        <taxon>Agaricineae</taxon>
        <taxon>Psathyrellaceae</taxon>
        <taxon>Coprinopsis</taxon>
    </lineage>
</organism>
<dbReference type="Gene3D" id="3.30.420.150">
    <property type="entry name" value="Exopolyphosphatase. Domain 2"/>
    <property type="match status" value="1"/>
</dbReference>
<dbReference type="GO" id="GO:0004382">
    <property type="term" value="F:GDP phosphatase activity"/>
    <property type="evidence" value="ECO:0007669"/>
    <property type="project" value="UniProtKB-EC"/>
</dbReference>
<dbReference type="EC" id="3.6.1.42" evidence="5"/>
<evidence type="ECO:0000313" key="9">
    <source>
        <dbReference type="EMBL" id="TFK26883.1"/>
    </source>
</evidence>
<dbReference type="PANTHER" id="PTHR11782:SF83">
    <property type="entry name" value="GUANOSINE-DIPHOSPHATASE"/>
    <property type="match status" value="1"/>
</dbReference>
<dbReference type="GO" id="GO:0006487">
    <property type="term" value="P:protein N-linked glycosylation"/>
    <property type="evidence" value="ECO:0007669"/>
    <property type="project" value="TreeGrafter"/>
</dbReference>
<evidence type="ECO:0000256" key="1">
    <source>
        <dbReference type="ARBA" id="ARBA00004323"/>
    </source>
</evidence>
<dbReference type="Pfam" id="PF01150">
    <property type="entry name" value="GDA1_CD39"/>
    <property type="match status" value="1"/>
</dbReference>
<reference evidence="9 10" key="1">
    <citation type="journal article" date="2019" name="Nat. Ecol. Evol.">
        <title>Megaphylogeny resolves global patterns of mushroom evolution.</title>
        <authorList>
            <person name="Varga T."/>
            <person name="Krizsan K."/>
            <person name="Foldi C."/>
            <person name="Dima B."/>
            <person name="Sanchez-Garcia M."/>
            <person name="Sanchez-Ramirez S."/>
            <person name="Szollosi G.J."/>
            <person name="Szarkandi J.G."/>
            <person name="Papp V."/>
            <person name="Albert L."/>
            <person name="Andreopoulos W."/>
            <person name="Angelini C."/>
            <person name="Antonin V."/>
            <person name="Barry K.W."/>
            <person name="Bougher N.L."/>
            <person name="Buchanan P."/>
            <person name="Buyck B."/>
            <person name="Bense V."/>
            <person name="Catcheside P."/>
            <person name="Chovatia M."/>
            <person name="Cooper J."/>
            <person name="Damon W."/>
            <person name="Desjardin D."/>
            <person name="Finy P."/>
            <person name="Geml J."/>
            <person name="Haridas S."/>
            <person name="Hughes K."/>
            <person name="Justo A."/>
            <person name="Karasinski D."/>
            <person name="Kautmanova I."/>
            <person name="Kiss B."/>
            <person name="Kocsube S."/>
            <person name="Kotiranta H."/>
            <person name="LaButti K.M."/>
            <person name="Lechner B.E."/>
            <person name="Liimatainen K."/>
            <person name="Lipzen A."/>
            <person name="Lukacs Z."/>
            <person name="Mihaltcheva S."/>
            <person name="Morgado L.N."/>
            <person name="Niskanen T."/>
            <person name="Noordeloos M.E."/>
            <person name="Ohm R.A."/>
            <person name="Ortiz-Santana B."/>
            <person name="Ovrebo C."/>
            <person name="Racz N."/>
            <person name="Riley R."/>
            <person name="Savchenko A."/>
            <person name="Shiryaev A."/>
            <person name="Soop K."/>
            <person name="Spirin V."/>
            <person name="Szebenyi C."/>
            <person name="Tomsovsky M."/>
            <person name="Tulloss R.E."/>
            <person name="Uehling J."/>
            <person name="Grigoriev I.V."/>
            <person name="Vagvolgyi C."/>
            <person name="Papp T."/>
            <person name="Martin F.M."/>
            <person name="Miettinen O."/>
            <person name="Hibbett D.S."/>
            <person name="Nagy L.G."/>
        </authorList>
    </citation>
    <scope>NUCLEOTIDE SEQUENCE [LARGE SCALE GENOMIC DNA]</scope>
    <source>
        <strain evidence="9 10">CBS 121175</strain>
    </source>
</reference>
<evidence type="ECO:0000256" key="5">
    <source>
        <dbReference type="ARBA" id="ARBA00038903"/>
    </source>
</evidence>
<keyword evidence="3 8" id="KW-0378">Hydrolase</keyword>
<keyword evidence="7" id="KW-0067">ATP-binding</keyword>
<dbReference type="EMBL" id="ML210170">
    <property type="protein sequence ID" value="TFK26883.1"/>
    <property type="molecule type" value="Genomic_DNA"/>
</dbReference>
<dbReference type="GO" id="GO:0009134">
    <property type="term" value="P:nucleoside diphosphate catabolic process"/>
    <property type="evidence" value="ECO:0007669"/>
    <property type="project" value="TreeGrafter"/>
</dbReference>
<dbReference type="CDD" id="cd24040">
    <property type="entry name" value="ASKHA_NBD_GDA1"/>
    <property type="match status" value="1"/>
</dbReference>
<dbReference type="GO" id="GO:0005524">
    <property type="term" value="F:ATP binding"/>
    <property type="evidence" value="ECO:0007669"/>
    <property type="project" value="UniProtKB-KW"/>
</dbReference>
<accession>A0A5C3L2X0</accession>
<name>A0A5C3L2X0_COPMA</name>
<evidence type="ECO:0000256" key="2">
    <source>
        <dbReference type="ARBA" id="ARBA00009283"/>
    </source>
</evidence>
<evidence type="ECO:0000313" key="10">
    <source>
        <dbReference type="Proteomes" id="UP000307440"/>
    </source>
</evidence>
<comment type="subcellular location">
    <subcellularLocation>
        <location evidence="1">Golgi apparatus membrane</location>
        <topology evidence="1">Single-pass type II membrane protein</topology>
    </subcellularLocation>
</comment>